<comment type="caution">
    <text evidence="4">The sequence shown here is derived from an EMBL/GenBank/DDBJ whole genome shotgun (WGS) entry which is preliminary data.</text>
</comment>
<dbReference type="Pfam" id="PF00535">
    <property type="entry name" value="Glycos_transf_2"/>
    <property type="match status" value="1"/>
</dbReference>
<dbReference type="CDD" id="cd00761">
    <property type="entry name" value="Glyco_tranf_GTA_type"/>
    <property type="match status" value="1"/>
</dbReference>
<name>A0AAQ1UG69_9BACT</name>
<keyword evidence="1 4" id="KW-0328">Glycosyltransferase</keyword>
<gene>
    <name evidence="4" type="primary">hyaD</name>
    <name evidence="4" type="ORF">NCTC13063_00584</name>
</gene>
<feature type="domain" description="Glycosyltransferase 2-like" evidence="3">
    <location>
        <begin position="4"/>
        <end position="167"/>
    </location>
</feature>
<dbReference type="InterPro" id="IPR029044">
    <property type="entry name" value="Nucleotide-diphossugar_trans"/>
</dbReference>
<dbReference type="EMBL" id="UGTJ01000001">
    <property type="protein sequence ID" value="SUB79323.1"/>
    <property type="molecule type" value="Genomic_DNA"/>
</dbReference>
<dbReference type="AlphaFoldDB" id="A0AAQ1UG69"/>
<dbReference type="SUPFAM" id="SSF53448">
    <property type="entry name" value="Nucleotide-diphospho-sugar transferases"/>
    <property type="match status" value="1"/>
</dbReference>
<organism evidence="4 5">
    <name type="scientific">Segatella buccae</name>
    <dbReference type="NCBI Taxonomy" id="28126"/>
    <lineage>
        <taxon>Bacteria</taxon>
        <taxon>Pseudomonadati</taxon>
        <taxon>Bacteroidota</taxon>
        <taxon>Bacteroidia</taxon>
        <taxon>Bacteroidales</taxon>
        <taxon>Prevotellaceae</taxon>
        <taxon>Segatella</taxon>
    </lineage>
</organism>
<evidence type="ECO:0000313" key="4">
    <source>
        <dbReference type="EMBL" id="SUB79323.1"/>
    </source>
</evidence>
<evidence type="ECO:0000256" key="2">
    <source>
        <dbReference type="ARBA" id="ARBA00022679"/>
    </source>
</evidence>
<accession>A0AAQ1UG69</accession>
<evidence type="ECO:0000313" key="5">
    <source>
        <dbReference type="Proteomes" id="UP000255283"/>
    </source>
</evidence>
<dbReference type="PANTHER" id="PTHR22916">
    <property type="entry name" value="GLYCOSYLTRANSFERASE"/>
    <property type="match status" value="1"/>
</dbReference>
<sequence length="296" mass="34156">MKLSVVIPVFRVENTLRRCVESVLTQSYTDLQVILVDDGSPDSCPILCNQLAASDARIQVVHQENRGLSDARNSGIQIADGEYITFIDSDDYLSPDTYKLLMDTLLRNPVIDMIEYPVVEHEGKGTETKLLTFTPEVFTDMHRYWLEAKAYTHTYAWNKIYRRKLFSTVRYPQGRVFEDVFTLPLILARCRTVAVTDQGLYHYTDNPMGITSQAKGNELRDLLEAHLPIINKVCNADYYAHVLNIQMDVYELTGDSPLLPLMPYRETLKLKLLHCLGIHRLCQLNKFIHKIYRHRS</sequence>
<evidence type="ECO:0000256" key="1">
    <source>
        <dbReference type="ARBA" id="ARBA00022676"/>
    </source>
</evidence>
<dbReference type="RefSeq" id="WP_115153199.1">
    <property type="nucleotide sequence ID" value="NZ_DBFWLE010000018.1"/>
</dbReference>
<protein>
    <submittedName>
        <fullName evidence="4">Hyaluronan synthase</fullName>
        <ecNumber evidence="4">2.4.1.212</ecNumber>
    </submittedName>
</protein>
<reference evidence="4 5" key="1">
    <citation type="submission" date="2018-06" db="EMBL/GenBank/DDBJ databases">
        <authorList>
            <consortium name="Pathogen Informatics"/>
            <person name="Doyle S."/>
        </authorList>
    </citation>
    <scope>NUCLEOTIDE SEQUENCE [LARGE SCALE GENOMIC DNA]</scope>
    <source>
        <strain evidence="4 5">NCTC13063</strain>
    </source>
</reference>
<dbReference type="PANTHER" id="PTHR22916:SF51">
    <property type="entry name" value="GLYCOSYLTRANSFERASE EPSH-RELATED"/>
    <property type="match status" value="1"/>
</dbReference>
<keyword evidence="2 4" id="KW-0808">Transferase</keyword>
<dbReference type="EC" id="2.4.1.212" evidence="4"/>
<dbReference type="GO" id="GO:0050501">
    <property type="term" value="F:hyaluronan synthase activity"/>
    <property type="evidence" value="ECO:0007669"/>
    <property type="project" value="UniProtKB-EC"/>
</dbReference>
<proteinExistence type="predicted"/>
<dbReference type="InterPro" id="IPR001173">
    <property type="entry name" value="Glyco_trans_2-like"/>
</dbReference>
<evidence type="ECO:0000259" key="3">
    <source>
        <dbReference type="Pfam" id="PF00535"/>
    </source>
</evidence>
<dbReference type="Gene3D" id="3.90.550.10">
    <property type="entry name" value="Spore Coat Polysaccharide Biosynthesis Protein SpsA, Chain A"/>
    <property type="match status" value="1"/>
</dbReference>
<dbReference type="Proteomes" id="UP000255283">
    <property type="component" value="Unassembled WGS sequence"/>
</dbReference>